<evidence type="ECO:0000313" key="1">
    <source>
        <dbReference type="EMBL" id="OGH89824.1"/>
    </source>
</evidence>
<protein>
    <submittedName>
        <fullName evidence="1">Uncharacterized protein</fullName>
    </submittedName>
</protein>
<name>A0A1F6P1K4_9BACT</name>
<accession>A0A1F6P1K4</accession>
<sequence>MSEIPKPQHIERTPQESTRFELDEIGGRKCLVIFDAMGDEGPCFSKYEARARAALNPFISDETRIEIERQIDNISDSDLPERVSY</sequence>
<organism evidence="1 2">
    <name type="scientific">Candidatus Magasanikbacteria bacterium RIFOXYD2_FULL_36_9</name>
    <dbReference type="NCBI Taxonomy" id="1798707"/>
    <lineage>
        <taxon>Bacteria</taxon>
        <taxon>Candidatus Magasanikiibacteriota</taxon>
    </lineage>
</organism>
<dbReference type="EMBL" id="MFRC01000023">
    <property type="protein sequence ID" value="OGH89824.1"/>
    <property type="molecule type" value="Genomic_DNA"/>
</dbReference>
<dbReference type="AlphaFoldDB" id="A0A1F6P1K4"/>
<gene>
    <name evidence="1" type="ORF">A2537_02270</name>
</gene>
<reference evidence="1 2" key="1">
    <citation type="journal article" date="2016" name="Nat. Commun.">
        <title>Thousands of microbial genomes shed light on interconnected biogeochemical processes in an aquifer system.</title>
        <authorList>
            <person name="Anantharaman K."/>
            <person name="Brown C.T."/>
            <person name="Hug L.A."/>
            <person name="Sharon I."/>
            <person name="Castelle C.J."/>
            <person name="Probst A.J."/>
            <person name="Thomas B.C."/>
            <person name="Singh A."/>
            <person name="Wilkins M.J."/>
            <person name="Karaoz U."/>
            <person name="Brodie E.L."/>
            <person name="Williams K.H."/>
            <person name="Hubbard S.S."/>
            <person name="Banfield J.F."/>
        </authorList>
    </citation>
    <scope>NUCLEOTIDE SEQUENCE [LARGE SCALE GENOMIC DNA]</scope>
</reference>
<dbReference type="Proteomes" id="UP000178490">
    <property type="component" value="Unassembled WGS sequence"/>
</dbReference>
<proteinExistence type="predicted"/>
<comment type="caution">
    <text evidence="1">The sequence shown here is derived from an EMBL/GenBank/DDBJ whole genome shotgun (WGS) entry which is preliminary data.</text>
</comment>
<evidence type="ECO:0000313" key="2">
    <source>
        <dbReference type="Proteomes" id="UP000178490"/>
    </source>
</evidence>